<gene>
    <name evidence="3" type="ORF">GCM10009114_15610</name>
</gene>
<evidence type="ECO:0000256" key="1">
    <source>
        <dbReference type="SAM" id="Coils"/>
    </source>
</evidence>
<evidence type="ECO:0000256" key="2">
    <source>
        <dbReference type="SAM" id="SignalP"/>
    </source>
</evidence>
<keyword evidence="1" id="KW-0175">Coiled coil</keyword>
<evidence type="ECO:0000313" key="3">
    <source>
        <dbReference type="EMBL" id="GAA0855831.1"/>
    </source>
</evidence>
<accession>A0ABP3WRM2</accession>
<organism evidence="3 4">
    <name type="scientific">Aliiglaciecola litoralis</name>
    <dbReference type="NCBI Taxonomy" id="582857"/>
    <lineage>
        <taxon>Bacteria</taxon>
        <taxon>Pseudomonadati</taxon>
        <taxon>Pseudomonadota</taxon>
        <taxon>Gammaproteobacteria</taxon>
        <taxon>Alteromonadales</taxon>
        <taxon>Alteromonadaceae</taxon>
        <taxon>Aliiglaciecola</taxon>
    </lineage>
</organism>
<dbReference type="Gene3D" id="1.20.58.60">
    <property type="match status" value="1"/>
</dbReference>
<sequence length="325" mass="37324">MNYVTNMQRFKTSRKSIPSKGLLFSAIATVFLGLSTTPTHAKTDVQALSSELEIMTNIMRTALSQGSDQNAYKVRRLEVTYLAGQGVVFDVDTSSGGRQVFFEFSDMHEFRVPPIPPIPAIAGEEQEFIFEFSDEDWQDTVEDAVEQAHEAMEEARERLRDLRHRDRDFAFQLRDAQRQLRDLEFELRTADKERATELKNQQKQLEKDIAKLKSQQAEVEKTAQKLEQQQKQKAAKKRQIQQQQHSAFISQFETNVSNTLCKYGNGLAALDSDEHVSFILANFAQTDRSNKQDKIYVFQNKDIQSCVKGKFSAKQLLEKSVNYSF</sequence>
<name>A0ABP3WRM2_9ALTE</name>
<protein>
    <recommendedName>
        <fullName evidence="5">TolA protein</fullName>
    </recommendedName>
</protein>
<dbReference type="RefSeq" id="WP_343858392.1">
    <property type="nucleotide sequence ID" value="NZ_BAAAFD010000003.1"/>
</dbReference>
<keyword evidence="2" id="KW-0732">Signal</keyword>
<feature type="signal peptide" evidence="2">
    <location>
        <begin position="1"/>
        <end position="41"/>
    </location>
</feature>
<evidence type="ECO:0000313" key="4">
    <source>
        <dbReference type="Proteomes" id="UP001500359"/>
    </source>
</evidence>
<comment type="caution">
    <text evidence="3">The sequence shown here is derived from an EMBL/GenBank/DDBJ whole genome shotgun (WGS) entry which is preliminary data.</text>
</comment>
<proteinExistence type="predicted"/>
<evidence type="ECO:0008006" key="5">
    <source>
        <dbReference type="Google" id="ProtNLM"/>
    </source>
</evidence>
<feature type="coiled-coil region" evidence="1">
    <location>
        <begin position="138"/>
        <end position="246"/>
    </location>
</feature>
<dbReference type="Proteomes" id="UP001500359">
    <property type="component" value="Unassembled WGS sequence"/>
</dbReference>
<dbReference type="EMBL" id="BAAAFD010000003">
    <property type="protein sequence ID" value="GAA0855831.1"/>
    <property type="molecule type" value="Genomic_DNA"/>
</dbReference>
<feature type="chain" id="PRO_5046257243" description="TolA protein" evidence="2">
    <location>
        <begin position="42"/>
        <end position="325"/>
    </location>
</feature>
<reference evidence="4" key="1">
    <citation type="journal article" date="2019" name="Int. J. Syst. Evol. Microbiol.">
        <title>The Global Catalogue of Microorganisms (GCM) 10K type strain sequencing project: providing services to taxonomists for standard genome sequencing and annotation.</title>
        <authorList>
            <consortium name="The Broad Institute Genomics Platform"/>
            <consortium name="The Broad Institute Genome Sequencing Center for Infectious Disease"/>
            <person name="Wu L."/>
            <person name="Ma J."/>
        </authorList>
    </citation>
    <scope>NUCLEOTIDE SEQUENCE [LARGE SCALE GENOMIC DNA]</scope>
    <source>
        <strain evidence="4">JCM 15896</strain>
    </source>
</reference>
<keyword evidence="4" id="KW-1185">Reference proteome</keyword>